<name>A0ABT5FCI7_9GAMM</name>
<keyword evidence="2 10" id="KW-0949">S-adenosyl-L-methionine</keyword>
<feature type="binding site" evidence="10">
    <location>
        <begin position="257"/>
        <end position="259"/>
    </location>
    <ligand>
        <name>GTP</name>
        <dbReference type="ChEBI" id="CHEBI:37565"/>
    </ligand>
</feature>
<comment type="cofactor">
    <cofactor evidence="10">
        <name>[4Fe-4S] cluster</name>
        <dbReference type="ChEBI" id="CHEBI:49883"/>
    </cofactor>
    <text evidence="10">Binds 2 [4Fe-4S] clusters. Binds 1 [4Fe-4S] cluster coordinated with 3 cysteines and an exchangeable S-adenosyl-L-methionine and 1 [4Fe-4S] cluster coordinated with 3 cysteines and the GTP-derived substrate.</text>
</comment>
<feature type="binding site" evidence="10">
    <location>
        <position position="27"/>
    </location>
    <ligand>
        <name>S-adenosyl-L-methionine</name>
        <dbReference type="ChEBI" id="CHEBI:59789"/>
    </ligand>
</feature>
<dbReference type="InterPro" id="IPR050105">
    <property type="entry name" value="MoCo_biosynth_MoaA/MoaC"/>
</dbReference>
<evidence type="ECO:0000256" key="10">
    <source>
        <dbReference type="HAMAP-Rule" id="MF_01225"/>
    </source>
</evidence>
<dbReference type="InterPro" id="IPR007197">
    <property type="entry name" value="rSAM"/>
</dbReference>
<evidence type="ECO:0000256" key="2">
    <source>
        <dbReference type="ARBA" id="ARBA00022691"/>
    </source>
</evidence>
<evidence type="ECO:0000313" key="12">
    <source>
        <dbReference type="EMBL" id="MDC2888647.1"/>
    </source>
</evidence>
<dbReference type="GO" id="GO:0061798">
    <property type="term" value="F:GTP 3',8'-cyclase activity"/>
    <property type="evidence" value="ECO:0007669"/>
    <property type="project" value="UniProtKB-EC"/>
</dbReference>
<dbReference type="InterPro" id="IPR013483">
    <property type="entry name" value="MoaA"/>
</dbReference>
<dbReference type="InterPro" id="IPR013785">
    <property type="entry name" value="Aldolase_TIM"/>
</dbReference>
<dbReference type="InterPro" id="IPR010505">
    <property type="entry name" value="MoaA_twitch"/>
</dbReference>
<reference evidence="12 13" key="1">
    <citation type="submission" date="2023-01" db="EMBL/GenBank/DDBJ databases">
        <title>Psychrosphaera sp. nov., isolated from marine algae.</title>
        <authorList>
            <person name="Bayburt H."/>
            <person name="Choi B.J."/>
            <person name="Kim J.M."/>
            <person name="Choi D.G."/>
            <person name="Jeon C.O."/>
        </authorList>
    </citation>
    <scope>NUCLEOTIDE SEQUENCE [LARGE SCALE GENOMIC DNA]</scope>
    <source>
        <strain evidence="12 13">G1-22</strain>
    </source>
</reference>
<proteinExistence type="inferred from homology"/>
<feature type="binding site" evidence="10">
    <location>
        <position position="252"/>
    </location>
    <ligand>
        <name>[4Fe-4S] cluster</name>
        <dbReference type="ChEBI" id="CHEBI:49883"/>
        <label>2</label>
        <note>4Fe-4S-substrate</note>
    </ligand>
</feature>
<dbReference type="PANTHER" id="PTHR22960:SF28">
    <property type="entry name" value="GTP 3',8-CYCLASE"/>
    <property type="match status" value="1"/>
</dbReference>
<evidence type="ECO:0000256" key="8">
    <source>
        <dbReference type="ARBA" id="ARBA00023150"/>
    </source>
</evidence>
<feature type="binding site" evidence="10">
    <location>
        <position position="14"/>
    </location>
    <ligand>
        <name>GTP</name>
        <dbReference type="ChEBI" id="CHEBI:37565"/>
    </ligand>
</feature>
<evidence type="ECO:0000259" key="11">
    <source>
        <dbReference type="PROSITE" id="PS51918"/>
    </source>
</evidence>
<dbReference type="InterPro" id="IPR058240">
    <property type="entry name" value="rSAM_sf"/>
</dbReference>
<comment type="caution">
    <text evidence="12">The sequence shown here is derived from an EMBL/GenBank/DDBJ whole genome shotgun (WGS) entry which is preliminary data.</text>
</comment>
<evidence type="ECO:0000313" key="13">
    <source>
        <dbReference type="Proteomes" id="UP001528411"/>
    </source>
</evidence>
<feature type="binding site" evidence="10">
    <location>
        <position position="118"/>
    </location>
    <ligand>
        <name>S-adenosyl-L-methionine</name>
        <dbReference type="ChEBI" id="CHEBI:59789"/>
    </ligand>
</feature>
<accession>A0ABT5FCI7</accession>
<dbReference type="Gene3D" id="3.20.20.70">
    <property type="entry name" value="Aldolase class I"/>
    <property type="match status" value="1"/>
</dbReference>
<dbReference type="SFLD" id="SFLDG01383">
    <property type="entry name" value="cyclic_pyranopterin_phosphate"/>
    <property type="match status" value="1"/>
</dbReference>
<keyword evidence="7 10" id="KW-0342">GTP-binding</keyword>
<dbReference type="InterPro" id="IPR006638">
    <property type="entry name" value="Elp3/MiaA/NifB-like_rSAM"/>
</dbReference>
<dbReference type="Pfam" id="PF06463">
    <property type="entry name" value="Mob_synth_C"/>
    <property type="match status" value="1"/>
</dbReference>
<dbReference type="EMBL" id="JAQOMS010000002">
    <property type="protein sequence ID" value="MDC2888647.1"/>
    <property type="molecule type" value="Genomic_DNA"/>
</dbReference>
<feature type="binding site" evidence="10">
    <location>
        <position position="155"/>
    </location>
    <ligand>
        <name>GTP</name>
        <dbReference type="ChEBI" id="CHEBI:37565"/>
    </ligand>
</feature>
<dbReference type="HAMAP" id="MF_01225_B">
    <property type="entry name" value="MoaA_B"/>
    <property type="match status" value="1"/>
</dbReference>
<feature type="binding site" evidence="10">
    <location>
        <position position="255"/>
    </location>
    <ligand>
        <name>[4Fe-4S] cluster</name>
        <dbReference type="ChEBI" id="CHEBI:49883"/>
        <label>2</label>
        <note>4Fe-4S-substrate</note>
    </ligand>
</feature>
<feature type="domain" description="Radical SAM core" evidence="11">
    <location>
        <begin position="5"/>
        <end position="229"/>
    </location>
</feature>
<dbReference type="RefSeq" id="WP_272180235.1">
    <property type="nucleotide sequence ID" value="NZ_JAQOMS010000002.1"/>
</dbReference>
<evidence type="ECO:0000256" key="1">
    <source>
        <dbReference type="ARBA" id="ARBA00022485"/>
    </source>
</evidence>
<protein>
    <recommendedName>
        <fullName evidence="10">GTP 3',8-cyclase</fullName>
        <ecNumber evidence="10">4.1.99.22</ecNumber>
    </recommendedName>
    <alternativeName>
        <fullName evidence="10">Molybdenum cofactor biosynthesis protein A</fullName>
    </alternativeName>
</protein>
<keyword evidence="4 10" id="KW-0547">Nucleotide-binding</keyword>
<dbReference type="SFLD" id="SFLDS00029">
    <property type="entry name" value="Radical_SAM"/>
    <property type="match status" value="1"/>
</dbReference>
<dbReference type="SFLD" id="SFLDG01386">
    <property type="entry name" value="main_SPASM_domain-containing"/>
    <property type="match status" value="1"/>
</dbReference>
<comment type="pathway">
    <text evidence="10">Cofactor biosynthesis; molybdopterin biosynthesis.</text>
</comment>
<organism evidence="12 13">
    <name type="scientific">Psychrosphaera algicola</name>
    <dbReference type="NCBI Taxonomy" id="3023714"/>
    <lineage>
        <taxon>Bacteria</taxon>
        <taxon>Pseudomonadati</taxon>
        <taxon>Pseudomonadota</taxon>
        <taxon>Gammaproteobacteria</taxon>
        <taxon>Alteromonadales</taxon>
        <taxon>Pseudoalteromonadaceae</taxon>
        <taxon>Psychrosphaera</taxon>
    </lineage>
</organism>
<keyword evidence="3 10" id="KW-0479">Metal-binding</keyword>
<dbReference type="CDD" id="cd01335">
    <property type="entry name" value="Radical_SAM"/>
    <property type="match status" value="1"/>
</dbReference>
<comment type="subunit">
    <text evidence="10">Monomer and homodimer.</text>
</comment>
<dbReference type="CDD" id="cd21117">
    <property type="entry name" value="Twitch_MoaA"/>
    <property type="match status" value="1"/>
</dbReference>
<feature type="binding site" evidence="10">
    <location>
        <position position="63"/>
    </location>
    <ligand>
        <name>GTP</name>
        <dbReference type="ChEBI" id="CHEBI:37565"/>
    </ligand>
</feature>
<keyword evidence="8 10" id="KW-0501">Molybdenum cofactor biosynthesis</keyword>
<feature type="binding site" evidence="10">
    <location>
        <position position="189"/>
    </location>
    <ligand>
        <name>S-adenosyl-L-methionine</name>
        <dbReference type="ChEBI" id="CHEBI:59789"/>
    </ligand>
</feature>
<feature type="binding site" evidence="10">
    <location>
        <position position="28"/>
    </location>
    <ligand>
        <name>[4Fe-4S] cluster</name>
        <dbReference type="ChEBI" id="CHEBI:49883"/>
        <label>1</label>
        <note>4Fe-4S-S-AdoMet</note>
    </ligand>
</feature>
<dbReference type="PANTHER" id="PTHR22960">
    <property type="entry name" value="MOLYBDOPTERIN COFACTOR SYNTHESIS PROTEIN A"/>
    <property type="match status" value="1"/>
</dbReference>
<dbReference type="SFLD" id="SFLDG01067">
    <property type="entry name" value="SPASM/twitch_domain_containing"/>
    <property type="match status" value="1"/>
</dbReference>
<dbReference type="InterPro" id="IPR040064">
    <property type="entry name" value="MoaA-like"/>
</dbReference>
<dbReference type="NCBIfam" id="TIGR02666">
    <property type="entry name" value="moaA"/>
    <property type="match status" value="1"/>
</dbReference>
<dbReference type="PROSITE" id="PS51918">
    <property type="entry name" value="RADICAL_SAM"/>
    <property type="match status" value="1"/>
</dbReference>
<keyword evidence="5 10" id="KW-0408">Iron</keyword>
<keyword evidence="1 10" id="KW-0004">4Fe-4S</keyword>
<keyword evidence="13" id="KW-1185">Reference proteome</keyword>
<comment type="similarity">
    <text evidence="10">Belongs to the radical SAM superfamily. MoaA family.</text>
</comment>
<feature type="binding site" evidence="10">
    <location>
        <position position="269"/>
    </location>
    <ligand>
        <name>[4Fe-4S] cluster</name>
        <dbReference type="ChEBI" id="CHEBI:49883"/>
        <label>2</label>
        <note>4Fe-4S-substrate</note>
    </ligand>
</feature>
<dbReference type="Pfam" id="PF04055">
    <property type="entry name" value="Radical_SAM"/>
    <property type="match status" value="1"/>
</dbReference>
<dbReference type="SMART" id="SM00729">
    <property type="entry name" value="Elp3"/>
    <property type="match status" value="1"/>
</dbReference>
<evidence type="ECO:0000256" key="7">
    <source>
        <dbReference type="ARBA" id="ARBA00023134"/>
    </source>
</evidence>
<sequence length="324" mass="36665">MLIDSYQRQFHYLRLSITDVCNFKCDYCLPDGYDCSNPREFLTIDEIKRLVTAFAELGVSKVRITGGEPYLRKDLAEIIRVVKNVDGVDTVALTTNGYNLETQIEKWVDAGLDSLNVSIDSLKSDTFRLITGSNKHQSILKGIDKAISLGVKNVKVNAVLLKQFNENELTDFLQWIKFKPLSLRLIELMETGDNKTYFAKQHVNGEQLKNKIENDGWLPIVKSKVAGPALEYCHPDFQGKIGFILPYSKDFCASCNRLRVSSVGNLHKCLFAEEGLNFRHLLQSSSQLSQLKVWLQTQLDDKKETHFLQDNKTGATKHLAMLGG</sequence>
<feature type="binding site" evidence="10">
    <location>
        <position position="94"/>
    </location>
    <ligand>
        <name>GTP</name>
        <dbReference type="ChEBI" id="CHEBI:37565"/>
    </ligand>
</feature>
<feature type="binding site" evidence="10">
    <location>
        <position position="25"/>
    </location>
    <ligand>
        <name>[4Fe-4S] cluster</name>
        <dbReference type="ChEBI" id="CHEBI:49883"/>
        <label>1</label>
        <note>4Fe-4S-S-AdoMet</note>
    </ligand>
</feature>
<evidence type="ECO:0000256" key="3">
    <source>
        <dbReference type="ARBA" id="ARBA00022723"/>
    </source>
</evidence>
<evidence type="ECO:0000256" key="4">
    <source>
        <dbReference type="ARBA" id="ARBA00022741"/>
    </source>
</evidence>
<keyword evidence="9 10" id="KW-0456">Lyase</keyword>
<comment type="catalytic activity">
    <reaction evidence="10">
        <text>GTP + AH2 + S-adenosyl-L-methionine = (8S)-3',8-cyclo-7,8-dihydroguanosine 5'-triphosphate + 5'-deoxyadenosine + L-methionine + A + H(+)</text>
        <dbReference type="Rhea" id="RHEA:49576"/>
        <dbReference type="ChEBI" id="CHEBI:13193"/>
        <dbReference type="ChEBI" id="CHEBI:15378"/>
        <dbReference type="ChEBI" id="CHEBI:17319"/>
        <dbReference type="ChEBI" id="CHEBI:17499"/>
        <dbReference type="ChEBI" id="CHEBI:37565"/>
        <dbReference type="ChEBI" id="CHEBI:57844"/>
        <dbReference type="ChEBI" id="CHEBI:59789"/>
        <dbReference type="ChEBI" id="CHEBI:131766"/>
        <dbReference type="EC" id="4.1.99.22"/>
    </reaction>
</comment>
<feature type="binding site" evidence="10">
    <location>
        <position position="21"/>
    </location>
    <ligand>
        <name>[4Fe-4S] cluster</name>
        <dbReference type="ChEBI" id="CHEBI:49883"/>
        <label>1</label>
        <note>4Fe-4S-S-AdoMet</note>
    </ligand>
</feature>
<evidence type="ECO:0000256" key="5">
    <source>
        <dbReference type="ARBA" id="ARBA00023004"/>
    </source>
</evidence>
<keyword evidence="6 10" id="KW-0411">Iron-sulfur</keyword>
<feature type="binding site" evidence="10">
    <location>
        <position position="67"/>
    </location>
    <ligand>
        <name>S-adenosyl-L-methionine</name>
        <dbReference type="ChEBI" id="CHEBI:59789"/>
    </ligand>
</feature>
<dbReference type="Proteomes" id="UP001528411">
    <property type="component" value="Unassembled WGS sequence"/>
</dbReference>
<evidence type="ECO:0000256" key="9">
    <source>
        <dbReference type="ARBA" id="ARBA00023239"/>
    </source>
</evidence>
<gene>
    <name evidence="10 12" type="primary">moaA</name>
    <name evidence="12" type="ORF">PN838_07585</name>
</gene>
<dbReference type="SUPFAM" id="SSF102114">
    <property type="entry name" value="Radical SAM enzymes"/>
    <property type="match status" value="1"/>
</dbReference>
<evidence type="ECO:0000256" key="6">
    <source>
        <dbReference type="ARBA" id="ARBA00023014"/>
    </source>
</evidence>
<dbReference type="EC" id="4.1.99.22" evidence="10"/>
<comment type="function">
    <text evidence="10">Catalyzes the cyclization of GTP to (8S)-3',8-cyclo-7,8-dihydroguanosine 5'-triphosphate.</text>
</comment>